<feature type="domain" description="DDE Tnp4" evidence="3">
    <location>
        <begin position="160"/>
        <end position="226"/>
    </location>
</feature>
<evidence type="ECO:0000259" key="3">
    <source>
        <dbReference type="Pfam" id="PF13359"/>
    </source>
</evidence>
<name>A0AAV8WW52_9CUCU</name>
<protein>
    <recommendedName>
        <fullName evidence="3">DDE Tnp4 domain-containing protein</fullName>
    </recommendedName>
</protein>
<evidence type="ECO:0000313" key="5">
    <source>
        <dbReference type="Proteomes" id="UP001162156"/>
    </source>
</evidence>
<evidence type="ECO:0000256" key="2">
    <source>
        <dbReference type="ARBA" id="ARBA00022723"/>
    </source>
</evidence>
<reference evidence="4" key="1">
    <citation type="journal article" date="2023" name="Insect Mol. Biol.">
        <title>Genome sequencing provides insights into the evolution of gene families encoding plant cell wall-degrading enzymes in longhorned beetles.</title>
        <authorList>
            <person name="Shin N.R."/>
            <person name="Okamura Y."/>
            <person name="Kirsch R."/>
            <person name="Pauchet Y."/>
        </authorList>
    </citation>
    <scope>NUCLEOTIDE SEQUENCE</scope>
    <source>
        <strain evidence="4">RBIC_L_NR</strain>
    </source>
</reference>
<proteinExistence type="predicted"/>
<sequence length="310" mass="35691">MEDMDDFLEYVDNVDQDEDINVVHRLDKRYIRDMQDPFRFYEDNEFIKRYRFRKASVMDVLLPLVFNRLAKNNNRGLPIAPVIQLLIALIFYETGNFQLVNGDLRGISPSTVSLVIKRISVALAENLRNFVKFPVMLHEQEENIMKFYNVANFPNVAACVDCTHITIGNSGGEIGEIFRNRKRQFSLNVQVASGPNIEILDIDVRYPGSTHDIVIFDRSALRVRFETRQIEGTGAWNRRFPCLRRVLLTKLETSVAVICATAVLYNIARNIQEDDFKDNNNELPPEDNIIIEANDDGLAFRGAFIAIHFQ</sequence>
<evidence type="ECO:0000313" key="4">
    <source>
        <dbReference type="EMBL" id="KAJ8930924.1"/>
    </source>
</evidence>
<accession>A0AAV8WW52</accession>
<dbReference type="EMBL" id="JANEYF010004517">
    <property type="protein sequence ID" value="KAJ8930924.1"/>
    <property type="molecule type" value="Genomic_DNA"/>
</dbReference>
<gene>
    <name evidence="4" type="ORF">NQ314_016222</name>
</gene>
<organism evidence="4 5">
    <name type="scientific">Rhamnusium bicolor</name>
    <dbReference type="NCBI Taxonomy" id="1586634"/>
    <lineage>
        <taxon>Eukaryota</taxon>
        <taxon>Metazoa</taxon>
        <taxon>Ecdysozoa</taxon>
        <taxon>Arthropoda</taxon>
        <taxon>Hexapoda</taxon>
        <taxon>Insecta</taxon>
        <taxon>Pterygota</taxon>
        <taxon>Neoptera</taxon>
        <taxon>Endopterygota</taxon>
        <taxon>Coleoptera</taxon>
        <taxon>Polyphaga</taxon>
        <taxon>Cucujiformia</taxon>
        <taxon>Chrysomeloidea</taxon>
        <taxon>Cerambycidae</taxon>
        <taxon>Lepturinae</taxon>
        <taxon>Rhagiini</taxon>
        <taxon>Rhamnusium</taxon>
    </lineage>
</organism>
<dbReference type="AlphaFoldDB" id="A0AAV8WW52"/>
<dbReference type="Proteomes" id="UP001162156">
    <property type="component" value="Unassembled WGS sequence"/>
</dbReference>
<keyword evidence="2" id="KW-0479">Metal-binding</keyword>
<dbReference type="GO" id="GO:0046872">
    <property type="term" value="F:metal ion binding"/>
    <property type="evidence" value="ECO:0007669"/>
    <property type="project" value="UniProtKB-KW"/>
</dbReference>
<evidence type="ECO:0000256" key="1">
    <source>
        <dbReference type="ARBA" id="ARBA00001968"/>
    </source>
</evidence>
<dbReference type="Pfam" id="PF13359">
    <property type="entry name" value="DDE_Tnp_4"/>
    <property type="match status" value="1"/>
</dbReference>
<comment type="cofactor">
    <cofactor evidence="1">
        <name>a divalent metal cation</name>
        <dbReference type="ChEBI" id="CHEBI:60240"/>
    </cofactor>
</comment>
<comment type="caution">
    <text evidence="4">The sequence shown here is derived from an EMBL/GenBank/DDBJ whole genome shotgun (WGS) entry which is preliminary data.</text>
</comment>
<dbReference type="InterPro" id="IPR027806">
    <property type="entry name" value="HARBI1_dom"/>
</dbReference>
<keyword evidence="5" id="KW-1185">Reference proteome</keyword>